<dbReference type="RefSeq" id="WP_153863062.1">
    <property type="nucleotide sequence ID" value="NZ_WJQS01000001.1"/>
</dbReference>
<sequence>MKKALAEVIGTFALVFIGTGAIVSDSGDTGLLAIGLAFGLTLMAMAFSVGTVSGAHLNPAVSLAMLINKRLPVTDFVVYVVSQLVGALAASAVLRFVLSAAGREIVGLGETVLSEGVSVAGGFVIEMVLTFLFVLVILTVTGRQGNSQMAGLVIGLTLTAMIYMGGTLTGASLNAACSFGPAVFMGGAALSQLWLYVASTLVGGALAAVVANFVLDTEAGDLGPEKA</sequence>
<dbReference type="PRINTS" id="PR00783">
    <property type="entry name" value="MINTRINSICP"/>
</dbReference>
<feature type="transmembrane region" description="Helical" evidence="9">
    <location>
        <begin position="30"/>
        <end position="55"/>
    </location>
</feature>
<proteinExistence type="inferred from homology"/>
<name>A0A6I2GW09_9LACT</name>
<dbReference type="Gene3D" id="1.20.1080.10">
    <property type="entry name" value="Glycerol uptake facilitator protein"/>
    <property type="match status" value="1"/>
</dbReference>
<dbReference type="InterPro" id="IPR022357">
    <property type="entry name" value="MIP_CS"/>
</dbReference>
<evidence type="ECO:0000256" key="6">
    <source>
        <dbReference type="ARBA" id="ARBA00022989"/>
    </source>
</evidence>
<dbReference type="GO" id="GO:0015250">
    <property type="term" value="F:water channel activity"/>
    <property type="evidence" value="ECO:0007669"/>
    <property type="project" value="TreeGrafter"/>
</dbReference>
<evidence type="ECO:0000256" key="2">
    <source>
        <dbReference type="ARBA" id="ARBA00006175"/>
    </source>
</evidence>
<feature type="transmembrane region" description="Helical" evidence="9">
    <location>
        <begin position="152"/>
        <end position="173"/>
    </location>
</feature>
<evidence type="ECO:0000256" key="9">
    <source>
        <dbReference type="SAM" id="Phobius"/>
    </source>
</evidence>
<comment type="subcellular location">
    <subcellularLocation>
        <location evidence="1">Cell membrane</location>
        <topology evidence="1">Multi-pass membrane protein</topology>
    </subcellularLocation>
</comment>
<comment type="caution">
    <text evidence="10">The sequence shown here is derived from an EMBL/GenBank/DDBJ whole genome shotgun (WGS) entry which is preliminary data.</text>
</comment>
<dbReference type="PANTHER" id="PTHR19139:SF199">
    <property type="entry name" value="MIP17260P"/>
    <property type="match status" value="1"/>
</dbReference>
<evidence type="ECO:0000256" key="3">
    <source>
        <dbReference type="ARBA" id="ARBA00022448"/>
    </source>
</evidence>
<protein>
    <submittedName>
        <fullName evidence="10">Aquaporin</fullName>
    </submittedName>
</protein>
<comment type="similarity">
    <text evidence="2 8">Belongs to the MIP/aquaporin (TC 1.A.8) family.</text>
</comment>
<reference evidence="10 11" key="1">
    <citation type="submission" date="2019-11" db="EMBL/GenBank/DDBJ databases">
        <title>Characterisation of Fundicoccus ignavus gen. nov. sp. nov., a novel genus of the family Aerococcaceae isolated from bulk tank milk.</title>
        <authorList>
            <person name="Siebert A."/>
            <person name="Huptas C."/>
            <person name="Wenning M."/>
            <person name="Scherer S."/>
            <person name="Doll E.V."/>
        </authorList>
    </citation>
    <scope>NUCLEOTIDE SEQUENCE [LARGE SCALE GENOMIC DNA]</scope>
    <source>
        <strain evidence="10 11">WS4759</strain>
    </source>
</reference>
<dbReference type="InterPro" id="IPR000425">
    <property type="entry name" value="MIP"/>
</dbReference>
<feature type="transmembrane region" description="Helical" evidence="9">
    <location>
        <begin position="76"/>
        <end position="98"/>
    </location>
</feature>
<dbReference type="SUPFAM" id="SSF81338">
    <property type="entry name" value="Aquaporin-like"/>
    <property type="match status" value="1"/>
</dbReference>
<evidence type="ECO:0000313" key="11">
    <source>
        <dbReference type="Proteomes" id="UP000430975"/>
    </source>
</evidence>
<dbReference type="PANTHER" id="PTHR19139">
    <property type="entry name" value="AQUAPORIN TRANSPORTER"/>
    <property type="match status" value="1"/>
</dbReference>
<gene>
    <name evidence="10" type="ORF">GIY09_01235</name>
</gene>
<dbReference type="Pfam" id="PF00230">
    <property type="entry name" value="MIP"/>
    <property type="match status" value="1"/>
</dbReference>
<dbReference type="InterPro" id="IPR034294">
    <property type="entry name" value="Aquaporin_transptr"/>
</dbReference>
<dbReference type="InterPro" id="IPR023271">
    <property type="entry name" value="Aquaporin-like"/>
</dbReference>
<feature type="transmembrane region" description="Helical" evidence="9">
    <location>
        <begin position="193"/>
        <end position="215"/>
    </location>
</feature>
<evidence type="ECO:0000313" key="10">
    <source>
        <dbReference type="EMBL" id="MRI84523.1"/>
    </source>
</evidence>
<dbReference type="PROSITE" id="PS00221">
    <property type="entry name" value="MIP"/>
    <property type="match status" value="1"/>
</dbReference>
<keyword evidence="3 8" id="KW-0813">Transport</keyword>
<dbReference type="Proteomes" id="UP000430975">
    <property type="component" value="Unassembled WGS sequence"/>
</dbReference>
<evidence type="ECO:0000256" key="8">
    <source>
        <dbReference type="RuleBase" id="RU000477"/>
    </source>
</evidence>
<evidence type="ECO:0000256" key="7">
    <source>
        <dbReference type="ARBA" id="ARBA00023136"/>
    </source>
</evidence>
<keyword evidence="5 8" id="KW-0812">Transmembrane</keyword>
<dbReference type="AlphaFoldDB" id="A0A6I2GW09"/>
<keyword evidence="6 9" id="KW-1133">Transmembrane helix</keyword>
<dbReference type="EMBL" id="WJQS01000001">
    <property type="protein sequence ID" value="MRI84523.1"/>
    <property type="molecule type" value="Genomic_DNA"/>
</dbReference>
<organism evidence="10 11">
    <name type="scientific">Fundicoccus ignavus</name>
    <dbReference type="NCBI Taxonomy" id="2664442"/>
    <lineage>
        <taxon>Bacteria</taxon>
        <taxon>Bacillati</taxon>
        <taxon>Bacillota</taxon>
        <taxon>Bacilli</taxon>
        <taxon>Lactobacillales</taxon>
        <taxon>Aerococcaceae</taxon>
        <taxon>Fundicoccus</taxon>
    </lineage>
</organism>
<keyword evidence="4" id="KW-1003">Cell membrane</keyword>
<accession>A0A6I2GW09</accession>
<keyword evidence="11" id="KW-1185">Reference proteome</keyword>
<evidence type="ECO:0000256" key="1">
    <source>
        <dbReference type="ARBA" id="ARBA00004651"/>
    </source>
</evidence>
<feature type="transmembrane region" description="Helical" evidence="9">
    <location>
        <begin position="118"/>
        <end position="140"/>
    </location>
</feature>
<keyword evidence="7 9" id="KW-0472">Membrane</keyword>
<evidence type="ECO:0000256" key="5">
    <source>
        <dbReference type="ARBA" id="ARBA00022692"/>
    </source>
</evidence>
<dbReference type="GO" id="GO:0005886">
    <property type="term" value="C:plasma membrane"/>
    <property type="evidence" value="ECO:0007669"/>
    <property type="project" value="UniProtKB-SubCell"/>
</dbReference>
<evidence type="ECO:0000256" key="4">
    <source>
        <dbReference type="ARBA" id="ARBA00022475"/>
    </source>
</evidence>